<feature type="region of interest" description="Disordered" evidence="1">
    <location>
        <begin position="161"/>
        <end position="182"/>
    </location>
</feature>
<gene>
    <name evidence="4" type="ORF">EHQ30_16340</name>
</gene>
<feature type="compositionally biased region" description="Basic and acidic residues" evidence="1">
    <location>
        <begin position="161"/>
        <end position="175"/>
    </location>
</feature>
<dbReference type="InterPro" id="IPR007844">
    <property type="entry name" value="AsmA"/>
</dbReference>
<accession>A0A2M9Y119</accession>
<evidence type="ECO:0000259" key="3">
    <source>
        <dbReference type="Pfam" id="PF05170"/>
    </source>
</evidence>
<dbReference type="PANTHER" id="PTHR30441">
    <property type="entry name" value="DUF748 DOMAIN-CONTAINING PROTEIN"/>
    <property type="match status" value="1"/>
</dbReference>
<dbReference type="GO" id="GO:0090313">
    <property type="term" value="P:regulation of protein targeting to membrane"/>
    <property type="evidence" value="ECO:0007669"/>
    <property type="project" value="TreeGrafter"/>
</dbReference>
<evidence type="ECO:0000313" key="4">
    <source>
        <dbReference type="EMBL" id="TGK91762.1"/>
    </source>
</evidence>
<dbReference type="Proteomes" id="UP000297891">
    <property type="component" value="Unassembled WGS sequence"/>
</dbReference>
<sequence length="482" mass="52384">MKKIGYGIGAFFGAILLIVIIALVFAGSFITPSFLVKQIESSINVRAHVESVNISLFNVLSGIEIEGIILAPRDEVANKGTPLEERKSKPKGLIQLGKADVKISFLALLTKTLKVNKIVLKKPEISLSMNEDGGNNLTSLFKTPKIVDGEKNPALSPEALAEKKAAEEEEAKEKASAPPSGPFSIKDIPIAIKMGLVGIQEGNIQVNMRKTGQQIQIQKLDLELKDIDIDGSDLSSHNNVNVNFDADVTIIGRNKKEAAKFILETEGKVTPFVVKTGLVNPKVIYEVTMKEDSFVSGFAAFDAIAGELPVLDQAGLKLDKLKEKAELKKDVSFKVEYSNGRVTFLDEPTFPTKNYDLQITKGSYIITTTNYHEMKMGMLYDEDESKKSLASLDEKIKQATKGQGDPRALRNKIVGNLIKDERLFIPFRTYGDIRNPNVELGVGLGTLTDLIGGAVKEVIKGKAADALKKIPGAGDALKGLGF</sequence>
<proteinExistence type="predicted"/>
<comment type="caution">
    <text evidence="4">The sequence shown here is derived from an EMBL/GenBank/DDBJ whole genome shotgun (WGS) entry which is preliminary data.</text>
</comment>
<dbReference type="PANTHER" id="PTHR30441:SF8">
    <property type="entry name" value="DUF748 DOMAIN-CONTAINING PROTEIN"/>
    <property type="match status" value="1"/>
</dbReference>
<reference evidence="4" key="1">
    <citation type="journal article" date="2019" name="PLoS Negl. Trop. Dis.">
        <title>Revisiting the worldwide diversity of Leptospira species in the environment.</title>
        <authorList>
            <person name="Vincent A.T."/>
            <person name="Schiettekatte O."/>
            <person name="Bourhy P."/>
            <person name="Veyrier F.J."/>
            <person name="Picardeau M."/>
        </authorList>
    </citation>
    <scope>NUCLEOTIDE SEQUENCE [LARGE SCALE GENOMIC DNA]</scope>
    <source>
        <strain evidence="4">201800277</strain>
    </source>
</reference>
<organism evidence="4 5">
    <name type="scientific">Leptospira brenneri</name>
    <dbReference type="NCBI Taxonomy" id="2023182"/>
    <lineage>
        <taxon>Bacteria</taxon>
        <taxon>Pseudomonadati</taxon>
        <taxon>Spirochaetota</taxon>
        <taxon>Spirochaetia</taxon>
        <taxon>Leptospirales</taxon>
        <taxon>Leptospiraceae</taxon>
        <taxon>Leptospira</taxon>
    </lineage>
</organism>
<dbReference type="AlphaFoldDB" id="A0A2M9Y119"/>
<evidence type="ECO:0000256" key="2">
    <source>
        <dbReference type="SAM" id="Phobius"/>
    </source>
</evidence>
<dbReference type="OrthoDB" id="315492at2"/>
<dbReference type="GO" id="GO:0005886">
    <property type="term" value="C:plasma membrane"/>
    <property type="evidence" value="ECO:0007669"/>
    <property type="project" value="TreeGrafter"/>
</dbReference>
<dbReference type="InterPro" id="IPR052894">
    <property type="entry name" value="AsmA-related"/>
</dbReference>
<feature type="transmembrane region" description="Helical" evidence="2">
    <location>
        <begin position="7"/>
        <end position="30"/>
    </location>
</feature>
<name>A0A2M9Y119_9LEPT</name>
<dbReference type="RefSeq" id="WP_100790610.1">
    <property type="nucleotide sequence ID" value="NZ_NPDQ01000004.1"/>
</dbReference>
<keyword evidence="2" id="KW-0472">Membrane</keyword>
<evidence type="ECO:0000313" key="5">
    <source>
        <dbReference type="Proteomes" id="UP000297891"/>
    </source>
</evidence>
<feature type="domain" description="AsmA" evidence="3">
    <location>
        <begin position="1"/>
        <end position="268"/>
    </location>
</feature>
<protein>
    <submittedName>
        <fullName evidence="4">AsmA family protein</fullName>
    </submittedName>
</protein>
<keyword evidence="5" id="KW-1185">Reference proteome</keyword>
<keyword evidence="2" id="KW-1133">Transmembrane helix</keyword>
<keyword evidence="2" id="KW-0812">Transmembrane</keyword>
<dbReference type="Pfam" id="PF05170">
    <property type="entry name" value="AsmA"/>
    <property type="match status" value="1"/>
</dbReference>
<evidence type="ECO:0000256" key="1">
    <source>
        <dbReference type="SAM" id="MobiDB-lite"/>
    </source>
</evidence>
<dbReference type="EMBL" id="RQFP01000014">
    <property type="protein sequence ID" value="TGK91762.1"/>
    <property type="molecule type" value="Genomic_DNA"/>
</dbReference>